<dbReference type="GO" id="GO:0006298">
    <property type="term" value="P:mismatch repair"/>
    <property type="evidence" value="ECO:0007669"/>
    <property type="project" value="InterPro"/>
</dbReference>
<gene>
    <name evidence="7" type="ORF">ADL15_22715</name>
</gene>
<keyword evidence="8" id="KW-1185">Reference proteome</keyword>
<dbReference type="AlphaFoldDB" id="A0A101JQH5"/>
<dbReference type="Gene3D" id="3.40.960.10">
    <property type="entry name" value="VSR Endonuclease"/>
    <property type="match status" value="1"/>
</dbReference>
<reference evidence="7 8" key="1">
    <citation type="submission" date="2015-10" db="EMBL/GenBank/DDBJ databases">
        <authorList>
            <person name="Gilbert D.G."/>
        </authorList>
    </citation>
    <scope>NUCLEOTIDE SEQUENCE [LARGE SCALE GENOMIC DNA]</scope>
    <source>
        <strain evidence="7 8">NRRL B-16712</strain>
    </source>
</reference>
<dbReference type="Pfam" id="PF03852">
    <property type="entry name" value="Vsr"/>
    <property type="match status" value="1"/>
</dbReference>
<dbReference type="OrthoDB" id="9801520at2"/>
<protein>
    <recommendedName>
        <fullName evidence="9">DNA mismatch repair protein Vsr</fullName>
    </recommendedName>
</protein>
<keyword evidence="4" id="KW-0378">Hydrolase</keyword>
<dbReference type="Proteomes" id="UP000053244">
    <property type="component" value="Unassembled WGS sequence"/>
</dbReference>
<evidence type="ECO:0000256" key="4">
    <source>
        <dbReference type="ARBA" id="ARBA00022801"/>
    </source>
</evidence>
<proteinExistence type="inferred from homology"/>
<evidence type="ECO:0000313" key="7">
    <source>
        <dbReference type="EMBL" id="KUL31265.1"/>
    </source>
</evidence>
<evidence type="ECO:0000256" key="6">
    <source>
        <dbReference type="ARBA" id="ARBA00029466"/>
    </source>
</evidence>
<evidence type="ECO:0000256" key="1">
    <source>
        <dbReference type="ARBA" id="ARBA00022722"/>
    </source>
</evidence>
<sequence length="129" mass="15156">MQGNRRRDTRPELAVRREAHRRGLRYRVDVQPVAWLRHRADLVFPRDKIAVFVDGCFWHGCPEHCKSPSTNSGYWSVKVARNVLRDRDTDARLTDEGWRVIRSWEHEPARQVVDRLIAARERGMGTSPQ</sequence>
<evidence type="ECO:0000256" key="3">
    <source>
        <dbReference type="ARBA" id="ARBA00022763"/>
    </source>
</evidence>
<evidence type="ECO:0008006" key="9">
    <source>
        <dbReference type="Google" id="ProtNLM"/>
    </source>
</evidence>
<evidence type="ECO:0000313" key="8">
    <source>
        <dbReference type="Proteomes" id="UP000053244"/>
    </source>
</evidence>
<dbReference type="EMBL" id="LLZH01000223">
    <property type="protein sequence ID" value="KUL31265.1"/>
    <property type="molecule type" value="Genomic_DNA"/>
</dbReference>
<dbReference type="CDD" id="cd00221">
    <property type="entry name" value="Vsr"/>
    <property type="match status" value="1"/>
</dbReference>
<dbReference type="NCBIfam" id="TIGR00632">
    <property type="entry name" value="vsr"/>
    <property type="match status" value="1"/>
</dbReference>
<keyword evidence="2" id="KW-0255">Endonuclease</keyword>
<dbReference type="GO" id="GO:0016787">
    <property type="term" value="F:hydrolase activity"/>
    <property type="evidence" value="ECO:0007669"/>
    <property type="project" value="UniProtKB-KW"/>
</dbReference>
<name>A0A101JQH5_9ACTN</name>
<keyword evidence="1" id="KW-0540">Nuclease</keyword>
<comment type="caution">
    <text evidence="7">The sequence shown here is derived from an EMBL/GenBank/DDBJ whole genome shotgun (WGS) entry which is preliminary data.</text>
</comment>
<dbReference type="SUPFAM" id="SSF52980">
    <property type="entry name" value="Restriction endonuclease-like"/>
    <property type="match status" value="1"/>
</dbReference>
<dbReference type="GO" id="GO:0004519">
    <property type="term" value="F:endonuclease activity"/>
    <property type="evidence" value="ECO:0007669"/>
    <property type="project" value="UniProtKB-KW"/>
</dbReference>
<dbReference type="InterPro" id="IPR011335">
    <property type="entry name" value="Restrct_endonuc-II-like"/>
</dbReference>
<evidence type="ECO:0000256" key="2">
    <source>
        <dbReference type="ARBA" id="ARBA00022759"/>
    </source>
</evidence>
<comment type="similarity">
    <text evidence="6">Belongs to the Vsr family.</text>
</comment>
<organism evidence="7 8">
    <name type="scientific">Actinoplanes awajinensis subsp. mycoplanecinus</name>
    <dbReference type="NCBI Taxonomy" id="135947"/>
    <lineage>
        <taxon>Bacteria</taxon>
        <taxon>Bacillati</taxon>
        <taxon>Actinomycetota</taxon>
        <taxon>Actinomycetes</taxon>
        <taxon>Micromonosporales</taxon>
        <taxon>Micromonosporaceae</taxon>
        <taxon>Actinoplanes</taxon>
    </lineage>
</organism>
<accession>A0A101JQH5</accession>
<keyword evidence="3" id="KW-0227">DNA damage</keyword>
<evidence type="ECO:0000256" key="5">
    <source>
        <dbReference type="ARBA" id="ARBA00023204"/>
    </source>
</evidence>
<dbReference type="InterPro" id="IPR004603">
    <property type="entry name" value="DNA_mismatch_endonuc_vsr"/>
</dbReference>
<keyword evidence="5" id="KW-0234">DNA repair</keyword>